<evidence type="ECO:0000313" key="3">
    <source>
        <dbReference type="Proteomes" id="UP000053780"/>
    </source>
</evidence>
<sequence length="192" mass="22390">MTLQNCNLLQHANVNVNSKVNITCSYFTKCLQKIVEEAKKSECCEDNILVTQEVNSLSYTINDKNNNETLTCNEDINLNKYYNLGKYIISKCNETIIDKIKCFYYDLISTESSNNDLTPNICSEKNTENDNFYNFESIVKTYEDRQQDAWFYNNTVLFIKSCLLFSAIFGILILFAMPYLKKRKLKCKDLEI</sequence>
<evidence type="ECO:0000313" key="2">
    <source>
        <dbReference type="EMBL" id="EQB60251.1"/>
    </source>
</evidence>
<dbReference type="EMBL" id="KE647313">
    <property type="protein sequence ID" value="EQB60251.1"/>
    <property type="molecule type" value="Genomic_DNA"/>
</dbReference>
<dbReference type="HOGENOM" id="CLU_1415563_0_0_1"/>
<proteinExistence type="predicted"/>
<evidence type="ECO:0000256" key="1">
    <source>
        <dbReference type="SAM" id="Phobius"/>
    </source>
</evidence>
<protein>
    <submittedName>
        <fullName evidence="2">Uncharacterized protein</fullName>
    </submittedName>
</protein>
<dbReference type="Proteomes" id="UP000053780">
    <property type="component" value="Unassembled WGS sequence"/>
</dbReference>
<keyword evidence="3" id="KW-1185">Reference proteome</keyword>
<feature type="transmembrane region" description="Helical" evidence="1">
    <location>
        <begin position="157"/>
        <end position="180"/>
    </location>
</feature>
<reference evidence="2 3" key="1">
    <citation type="journal article" date="2013" name="BMC Genomics">
        <title>Genome sequencing and comparative genomics of honey bee microsporidia, Nosema apis reveal novel insights into host-parasite interactions.</title>
        <authorList>
            <person name="Chen Yp."/>
            <person name="Pettis J.S."/>
            <person name="Zhao Y."/>
            <person name="Liu X."/>
            <person name="Tallon L.J."/>
            <person name="Sadzewicz L.D."/>
            <person name="Li R."/>
            <person name="Zheng H."/>
            <person name="Huang S."/>
            <person name="Zhang X."/>
            <person name="Hamilton M.C."/>
            <person name="Pernal S.F."/>
            <person name="Melathopoulos A.P."/>
            <person name="Yan X."/>
            <person name="Evans J.D."/>
        </authorList>
    </citation>
    <scope>NUCLEOTIDE SEQUENCE [LARGE SCALE GENOMIC DNA]</scope>
    <source>
        <strain evidence="2 3">BRL 01</strain>
    </source>
</reference>
<keyword evidence="1" id="KW-1133">Transmembrane helix</keyword>
<dbReference type="AlphaFoldDB" id="T0MA25"/>
<dbReference type="VEuPathDB" id="MicrosporidiaDB:NAPIS_ORF02201"/>
<organism evidence="2 3">
    <name type="scientific">Vairimorpha apis BRL 01</name>
    <dbReference type="NCBI Taxonomy" id="1037528"/>
    <lineage>
        <taxon>Eukaryota</taxon>
        <taxon>Fungi</taxon>
        <taxon>Fungi incertae sedis</taxon>
        <taxon>Microsporidia</taxon>
        <taxon>Nosematidae</taxon>
        <taxon>Vairimorpha</taxon>
    </lineage>
</organism>
<gene>
    <name evidence="2" type="ORF">NAPIS_ORF02201</name>
</gene>
<keyword evidence="1" id="KW-0812">Transmembrane</keyword>
<name>T0MA25_9MICR</name>
<accession>T0MA25</accession>
<keyword evidence="1" id="KW-0472">Membrane</keyword>